<dbReference type="InterPro" id="IPR021354">
    <property type="entry name" value="DUF2975"/>
</dbReference>
<dbReference type="GO" id="GO:0006508">
    <property type="term" value="P:proteolysis"/>
    <property type="evidence" value="ECO:0007669"/>
    <property type="project" value="UniProtKB-KW"/>
</dbReference>
<accession>A0ABV2G832</accession>
<feature type="transmembrane region" description="Helical" evidence="1">
    <location>
        <begin position="41"/>
        <end position="64"/>
    </location>
</feature>
<keyword evidence="1" id="KW-0812">Transmembrane</keyword>
<keyword evidence="3" id="KW-1185">Reference proteome</keyword>
<evidence type="ECO:0000313" key="3">
    <source>
        <dbReference type="Proteomes" id="UP001549099"/>
    </source>
</evidence>
<feature type="transmembrane region" description="Helical" evidence="1">
    <location>
        <begin position="120"/>
        <end position="141"/>
    </location>
</feature>
<evidence type="ECO:0000256" key="1">
    <source>
        <dbReference type="SAM" id="Phobius"/>
    </source>
</evidence>
<dbReference type="EMBL" id="JBEPLW010000001">
    <property type="protein sequence ID" value="MET3574450.1"/>
    <property type="molecule type" value="Genomic_DNA"/>
</dbReference>
<evidence type="ECO:0000313" key="2">
    <source>
        <dbReference type="EMBL" id="MET3574450.1"/>
    </source>
</evidence>
<proteinExistence type="predicted"/>
<keyword evidence="1" id="KW-1133">Transmembrane helix</keyword>
<organism evidence="2 3">
    <name type="scientific">Bhargavaea ullalensis</name>
    <dbReference type="NCBI Taxonomy" id="1265685"/>
    <lineage>
        <taxon>Bacteria</taxon>
        <taxon>Bacillati</taxon>
        <taxon>Bacillota</taxon>
        <taxon>Bacilli</taxon>
        <taxon>Bacillales</taxon>
        <taxon>Caryophanaceae</taxon>
        <taxon>Bhargavaea</taxon>
    </lineage>
</organism>
<dbReference type="Pfam" id="PF11188">
    <property type="entry name" value="DUF2975"/>
    <property type="match status" value="1"/>
</dbReference>
<sequence length="159" mass="17441">MKRETLFLKAAVIVLALPVLAVCIFALPQLAIDIPDYRTDVAYAVTGLLVVLYATALIFFAALWQAFRLLSRIDQRDAFSEGSVHSLKRIKRFAVLIGLFYAAGLYPIFVLAQVDDAPGLVVIGMGMVFASFTMAVFAAVLEKLVRNAIDIKTENDLTV</sequence>
<dbReference type="GO" id="GO:0008233">
    <property type="term" value="F:peptidase activity"/>
    <property type="evidence" value="ECO:0007669"/>
    <property type="project" value="UniProtKB-KW"/>
</dbReference>
<name>A0ABV2G832_9BACL</name>
<gene>
    <name evidence="2" type="ORF">ABID49_000326</name>
</gene>
<keyword evidence="2" id="KW-0645">Protease</keyword>
<feature type="transmembrane region" description="Helical" evidence="1">
    <location>
        <begin position="93"/>
        <end position="114"/>
    </location>
</feature>
<keyword evidence="2" id="KW-0378">Hydrolase</keyword>
<reference evidence="2 3" key="1">
    <citation type="submission" date="2024-06" db="EMBL/GenBank/DDBJ databases">
        <title>Genomic Encyclopedia of Type Strains, Phase IV (KMG-IV): sequencing the most valuable type-strain genomes for metagenomic binning, comparative biology and taxonomic classification.</title>
        <authorList>
            <person name="Goeker M."/>
        </authorList>
    </citation>
    <scope>NUCLEOTIDE SEQUENCE [LARGE SCALE GENOMIC DNA]</scope>
    <source>
        <strain evidence="2 3">DSM 26128</strain>
    </source>
</reference>
<keyword evidence="1" id="KW-0472">Membrane</keyword>
<protein>
    <submittedName>
        <fullName evidence="2">Membrane protease YdiL (CAAX protease family)</fullName>
    </submittedName>
</protein>
<dbReference type="Proteomes" id="UP001549099">
    <property type="component" value="Unassembled WGS sequence"/>
</dbReference>
<dbReference type="RefSeq" id="WP_354194622.1">
    <property type="nucleotide sequence ID" value="NZ_JBEPLW010000001.1"/>
</dbReference>
<comment type="caution">
    <text evidence="2">The sequence shown here is derived from an EMBL/GenBank/DDBJ whole genome shotgun (WGS) entry which is preliminary data.</text>
</comment>